<keyword evidence="6 9" id="KW-0472">Membrane</keyword>
<dbReference type="GO" id="GO:0032870">
    <property type="term" value="P:cellular response to hormone stimulus"/>
    <property type="evidence" value="ECO:0007669"/>
    <property type="project" value="TreeGrafter"/>
</dbReference>
<feature type="non-terminal residue" evidence="11">
    <location>
        <position position="1"/>
    </location>
</feature>
<evidence type="ECO:0000256" key="9">
    <source>
        <dbReference type="SAM" id="Phobius"/>
    </source>
</evidence>
<keyword evidence="12" id="KW-1185">Reference proteome</keyword>
<name>A0A8J2K227_9HEXA</name>
<proteinExistence type="inferred from homology"/>
<dbReference type="InterPro" id="IPR000276">
    <property type="entry name" value="GPCR_Rhodpsn"/>
</dbReference>
<reference evidence="11" key="1">
    <citation type="submission" date="2021-06" db="EMBL/GenBank/DDBJ databases">
        <authorList>
            <person name="Hodson N. C."/>
            <person name="Mongue J. A."/>
            <person name="Jaron S. K."/>
        </authorList>
    </citation>
    <scope>NUCLEOTIDE SEQUENCE</scope>
</reference>
<feature type="transmembrane region" description="Helical" evidence="9">
    <location>
        <begin position="61"/>
        <end position="82"/>
    </location>
</feature>
<dbReference type="PANTHER" id="PTHR24241">
    <property type="entry name" value="NEUROPEPTIDE RECEPTOR-RELATED G-PROTEIN COUPLED RECEPTOR"/>
    <property type="match status" value="1"/>
</dbReference>
<feature type="region of interest" description="Disordered" evidence="8">
    <location>
        <begin position="345"/>
        <end position="430"/>
    </location>
</feature>
<protein>
    <recommendedName>
        <fullName evidence="10">G-protein coupled receptors family 1 profile domain-containing protein</fullName>
    </recommendedName>
</protein>
<feature type="transmembrane region" description="Helical" evidence="9">
    <location>
        <begin position="94"/>
        <end position="115"/>
    </location>
</feature>
<evidence type="ECO:0000256" key="4">
    <source>
        <dbReference type="ARBA" id="ARBA00022692"/>
    </source>
</evidence>
<evidence type="ECO:0000256" key="6">
    <source>
        <dbReference type="ARBA" id="ARBA00023136"/>
    </source>
</evidence>
<accession>A0A8J2K227</accession>
<evidence type="ECO:0000256" key="7">
    <source>
        <dbReference type="ARBA" id="ARBA00023170"/>
    </source>
</evidence>
<evidence type="ECO:0000256" key="1">
    <source>
        <dbReference type="ARBA" id="ARBA00004651"/>
    </source>
</evidence>
<dbReference type="Pfam" id="PF00001">
    <property type="entry name" value="7tm_1"/>
    <property type="match status" value="1"/>
</dbReference>
<evidence type="ECO:0000256" key="5">
    <source>
        <dbReference type="ARBA" id="ARBA00022989"/>
    </source>
</evidence>
<dbReference type="Proteomes" id="UP000708208">
    <property type="component" value="Unassembled WGS sequence"/>
</dbReference>
<feature type="transmembrane region" description="Helical" evidence="9">
    <location>
        <begin position="142"/>
        <end position="162"/>
    </location>
</feature>
<keyword evidence="7" id="KW-0675">Receptor</keyword>
<dbReference type="SUPFAM" id="SSF81321">
    <property type="entry name" value="Family A G protein-coupled receptor-like"/>
    <property type="match status" value="1"/>
</dbReference>
<dbReference type="PROSITE" id="PS00237">
    <property type="entry name" value="G_PROTEIN_RECEP_F1_1"/>
    <property type="match status" value="1"/>
</dbReference>
<evidence type="ECO:0000313" key="11">
    <source>
        <dbReference type="EMBL" id="CAG7730662.1"/>
    </source>
</evidence>
<dbReference type="AlphaFoldDB" id="A0A8J2K227"/>
<evidence type="ECO:0000256" key="3">
    <source>
        <dbReference type="ARBA" id="ARBA00022475"/>
    </source>
</evidence>
<keyword evidence="5 9" id="KW-1133">Transmembrane helix</keyword>
<dbReference type="EMBL" id="CAJVCH010197831">
    <property type="protein sequence ID" value="CAG7730662.1"/>
    <property type="molecule type" value="Genomic_DNA"/>
</dbReference>
<evidence type="ECO:0000259" key="10">
    <source>
        <dbReference type="PROSITE" id="PS50262"/>
    </source>
</evidence>
<comment type="caution">
    <text evidence="11">The sequence shown here is derived from an EMBL/GenBank/DDBJ whole genome shotgun (WGS) entry which is preliminary data.</text>
</comment>
<dbReference type="GO" id="GO:0005886">
    <property type="term" value="C:plasma membrane"/>
    <property type="evidence" value="ECO:0007669"/>
    <property type="project" value="UniProtKB-SubCell"/>
</dbReference>
<dbReference type="PROSITE" id="PS50262">
    <property type="entry name" value="G_PROTEIN_RECEP_F1_2"/>
    <property type="match status" value="1"/>
</dbReference>
<dbReference type="InterPro" id="IPR017452">
    <property type="entry name" value="GPCR_Rhodpsn_7TM"/>
</dbReference>
<feature type="compositionally biased region" description="Low complexity" evidence="8">
    <location>
        <begin position="386"/>
        <end position="398"/>
    </location>
</feature>
<feature type="transmembrane region" description="Helical" evidence="9">
    <location>
        <begin position="174"/>
        <end position="195"/>
    </location>
</feature>
<dbReference type="GO" id="GO:0004930">
    <property type="term" value="F:G protein-coupled receptor activity"/>
    <property type="evidence" value="ECO:0007669"/>
    <property type="project" value="InterPro"/>
</dbReference>
<evidence type="ECO:0000256" key="2">
    <source>
        <dbReference type="ARBA" id="ARBA00010663"/>
    </source>
</evidence>
<dbReference type="GO" id="GO:0042277">
    <property type="term" value="F:peptide binding"/>
    <property type="evidence" value="ECO:0007669"/>
    <property type="project" value="TreeGrafter"/>
</dbReference>
<sequence>MNISSGNNWTESVIISGNGIPSKYLGASKVSNRTGTLIDYERLQEEDELIFDNLSVRTTFIVVYTIIFFFCFFGNLAVVLVVTLHWRMRSVTKFFLGNLAFANMCVGAFCVYQNLTTYLTDSWPFGVFLCKMYHFTNTLSHTASILILAVISIERYIVLLYPFKYRRILTIHRLRGIILGVWLLSAILSSPRLYYIDIIRMPIKDDTGQGPNKSDVICAPIQSIYDSKAADIVNFIILFLLPLGIITVMYTRIAMYLKQCEKLTSTMNTSTRECALCNSEELRQVPCPHGINMYRIGSPPSKTCVHGGSCSKEVEISVLSSTSTSGYTYQDYSQSENETCQIHFTKKKKKQTPESPSGPAVPVPVPSSSKKGNWKFRVKFRKETPNTKSNNTTNSTPNVQQQSCSCTPRNFGTPRGLSFGGRIKLSQVKK</sequence>
<dbReference type="PANTHER" id="PTHR24241:SF194">
    <property type="entry name" value="TRISSIN RECEPTOR"/>
    <property type="match status" value="1"/>
</dbReference>
<gene>
    <name evidence="11" type="ORF">AFUS01_LOCUS19287</name>
</gene>
<keyword evidence="3" id="KW-1003">Cell membrane</keyword>
<dbReference type="OrthoDB" id="6076970at2759"/>
<feature type="compositionally biased region" description="Polar residues" evidence="8">
    <location>
        <begin position="399"/>
        <end position="410"/>
    </location>
</feature>
<evidence type="ECO:0000313" key="12">
    <source>
        <dbReference type="Proteomes" id="UP000708208"/>
    </source>
</evidence>
<evidence type="ECO:0000256" key="8">
    <source>
        <dbReference type="SAM" id="MobiDB-lite"/>
    </source>
</evidence>
<comment type="similarity">
    <text evidence="2">Belongs to the G-protein coupled receptor 1 family.</text>
</comment>
<feature type="transmembrane region" description="Helical" evidence="9">
    <location>
        <begin position="232"/>
        <end position="253"/>
    </location>
</feature>
<organism evidence="11 12">
    <name type="scientific">Allacma fusca</name>
    <dbReference type="NCBI Taxonomy" id="39272"/>
    <lineage>
        <taxon>Eukaryota</taxon>
        <taxon>Metazoa</taxon>
        <taxon>Ecdysozoa</taxon>
        <taxon>Arthropoda</taxon>
        <taxon>Hexapoda</taxon>
        <taxon>Collembola</taxon>
        <taxon>Symphypleona</taxon>
        <taxon>Sminthuridae</taxon>
        <taxon>Allacma</taxon>
    </lineage>
</organism>
<comment type="subcellular location">
    <subcellularLocation>
        <location evidence="1">Cell membrane</location>
        <topology evidence="1">Multi-pass membrane protein</topology>
    </subcellularLocation>
</comment>
<keyword evidence="4 9" id="KW-0812">Transmembrane</keyword>
<feature type="domain" description="G-protein coupled receptors family 1 profile" evidence="10">
    <location>
        <begin position="74"/>
        <end position="259"/>
    </location>
</feature>